<dbReference type="InterPro" id="IPR055120">
    <property type="entry name" value="Chs-1/2_IV_N"/>
</dbReference>
<dbReference type="FunFam" id="3.90.550.10:FF:000139">
    <property type="entry name" value="Chitin synthase 8"/>
    <property type="match status" value="1"/>
</dbReference>
<evidence type="ECO:0000256" key="1">
    <source>
        <dbReference type="ARBA" id="ARBA00004651"/>
    </source>
</evidence>
<dbReference type="Pfam" id="PF03142">
    <property type="entry name" value="Chitin_synth_2"/>
    <property type="match status" value="1"/>
</dbReference>
<evidence type="ECO:0000256" key="13">
    <source>
        <dbReference type="SAM" id="Coils"/>
    </source>
</evidence>
<evidence type="ECO:0000313" key="17">
    <source>
        <dbReference type="Proteomes" id="UP000829291"/>
    </source>
</evidence>
<evidence type="ECO:0000256" key="5">
    <source>
        <dbReference type="ARBA" id="ARBA00022679"/>
    </source>
</evidence>
<dbReference type="InterPro" id="IPR029044">
    <property type="entry name" value="Nucleotide-diphossugar_trans"/>
</dbReference>
<feature type="transmembrane region" description="Helical" evidence="15">
    <location>
        <begin position="231"/>
        <end position="254"/>
    </location>
</feature>
<dbReference type="EC" id="2.4.1.16" evidence="2"/>
<reference evidence="18" key="1">
    <citation type="submission" date="2025-08" db="UniProtKB">
        <authorList>
            <consortium name="RefSeq"/>
        </authorList>
    </citation>
    <scope>IDENTIFICATION</scope>
    <source>
        <tissue evidence="18">Thorax and Abdomen</tissue>
    </source>
</reference>
<protein>
    <recommendedName>
        <fullName evidence="2">chitin synthase</fullName>
        <ecNumber evidence="2">2.4.1.16</ecNumber>
    </recommendedName>
</protein>
<evidence type="ECO:0000256" key="9">
    <source>
        <dbReference type="ARBA" id="ARBA00023136"/>
    </source>
</evidence>
<feature type="transmembrane region" description="Helical" evidence="15">
    <location>
        <begin position="134"/>
        <end position="153"/>
    </location>
</feature>
<feature type="transmembrane region" description="Helical" evidence="15">
    <location>
        <begin position="77"/>
        <end position="100"/>
    </location>
</feature>
<evidence type="ECO:0000259" key="16">
    <source>
        <dbReference type="Pfam" id="PF23000"/>
    </source>
</evidence>
<sequence>MAKNPNGFVPGIGTVGPVDFSDDESTPLAVQEQYAASLKTVTEAKEWDLFRNPPLKEDSGSMAEQNCLQLVIKISKIVAYLLVFAIVLSCSVIAKGTILFMTSQLRDDRTIYYCNEQLGTTKTFAATLPEEEKIAWIWCIMFAFSITEILTLVRSLRILCFKSYEKPKVAHFIVVWVTETAYVIGLAILIVSVLPDLDVIQGAMLTNCLCFVPGLLGLLSRYKKRDKPILFLLFIVDVAALAMQVTGFVVWPFVYISNPALWLTPVALVLVSCRWWENYVSIQSPLGIVRYLGQVKEELKFTRSATYLVVSIWKIAAFVLTTLSILHMKGTTISNLFTMFGTTFNEHNVTVSEVQSTIGGGTIPDLSEVLPDGVTAIVTTNSLTPVYVMLIQILAAYFTYIFGKLACKILMQGFGYALPINLTVPVSISLLLVMCILRNEEPCTFHGFIPDYLFYQSPSLNSLSDFIWSEYAWVWILWLLSQTWITIHIWTPKCERLATTEKLFVLPLYDGLLVDQSLALNRQRNDEPNMTNEGFVRHGEDYDTLYEQNEGLGTAHTASRNSDLVTRIHVCATMWHENKEEMMEFLKSILRLDEDQCARRNAQNFLKIIDPDYYELETHIFFDDAFEMSDHDENESQVNWFVKLLVNTLDEAASNVHQTTMHVSAPKKYPTPYGGRLVWTLPGKTKMIAHLKDKSKIRHRKRWSQVMYMYYLLGHRLMQLPISIERKEIIAEHTFLLALDGDIDFQPAAVKLLIDLMKKNKNLGAACGRIHPVGSGFMVWYQMFEYAIGHWLQKATEHTIGCVLCSPGCFSLFRGKALMDDRVMSKYTTTSNEARHYVQYDQGEDRWLCTLLLQRGYRVEYSAASDAYTHAPEGFNEFFNQRRRWVPSTMANIMDLIGDSKRTVKNNDNISTVYMWYQTFLMVGTILGPGTIFLMLVGACSAAFGIGNWPSFHYNLVPVVIFMIVCLTCKSSIQLFVAAVISMGYGIVMMAVIVAIIIQMADDGWVAPSSLFLILITGQLVLAGLMHPQELMCLPCGIIYYVTIPAMYMLLVIYSITNLNNVAWGTREVQVKKTAAELEEDKKEAEEAARKGKQKSLFGFLQDGKGNSTDDNGSIEISLAGLFKCILCTHNNSSDEKQQLNAIATSLNQMEKKLENISKAIDPQGHAPRQRRVSFTRPGGEATNLDDENPTNKDQVESDTESTVSQNTEGERDRTFLVSPYWLEDEDLKKGEVDFLSPQEEQFWKDILEKYLFPIDEDKAEKTRIAGDLKELRDKSFFAFFMLNALFVMIVFLMQLNKDDLHIEWPWGIQTNITYDETALEVNLTSEYLQLEPIGLVFVFSFALVLIIQFIAMLFHRCGTFAHIVATTTLDWYCCKKPEDVSEQALLSKDAVQIVKDLQRLDSIDETNNEDSLKPPARRTTVRNLEKNRRKTQTNKNLDSAFRERFFSIAEGPDFSRRMSSRRSTVAFKAFEARRHSILAEKRKSQMQVMPGGASSSNYGVARTSLTMQPKMSTRGSQASIIMRVSETHPGVVNLAFDPEENPRA</sequence>
<dbReference type="GeneID" id="107222360"/>
<dbReference type="Pfam" id="PF23000">
    <property type="entry name" value="ChitinSynthase_IV_N"/>
    <property type="match status" value="1"/>
</dbReference>
<dbReference type="InterPro" id="IPR004835">
    <property type="entry name" value="Chitin_synth"/>
</dbReference>
<feature type="coiled-coil region" evidence="13">
    <location>
        <begin position="1068"/>
        <end position="1095"/>
    </location>
</feature>
<evidence type="ECO:0000256" key="12">
    <source>
        <dbReference type="ARBA" id="ARBA00048014"/>
    </source>
</evidence>
<feature type="transmembrane region" description="Helical" evidence="15">
    <location>
        <begin position="414"/>
        <end position="437"/>
    </location>
</feature>
<feature type="transmembrane region" description="Helical" evidence="15">
    <location>
        <begin position="260"/>
        <end position="276"/>
    </location>
</feature>
<keyword evidence="10" id="KW-0325">Glycoprotein</keyword>
<keyword evidence="8 13" id="KW-0175">Coiled coil</keyword>
<keyword evidence="7 15" id="KW-1133">Transmembrane helix</keyword>
<dbReference type="RefSeq" id="XP_015517180.1">
    <property type="nucleotide sequence ID" value="XM_015661694.2"/>
</dbReference>
<dbReference type="GO" id="GO:0004100">
    <property type="term" value="F:chitin synthase activity"/>
    <property type="evidence" value="ECO:0007669"/>
    <property type="project" value="UniProtKB-EC"/>
</dbReference>
<feature type="transmembrane region" description="Helical" evidence="15">
    <location>
        <begin position="976"/>
        <end position="999"/>
    </location>
</feature>
<proteinExistence type="inferred from homology"/>
<evidence type="ECO:0000256" key="4">
    <source>
        <dbReference type="ARBA" id="ARBA00022676"/>
    </source>
</evidence>
<gene>
    <name evidence="18" type="primary">LOC107222360</name>
</gene>
<comment type="similarity">
    <text evidence="11">Belongs to the chitin synthase family. Class IV subfamily.</text>
</comment>
<feature type="transmembrane region" description="Helical" evidence="15">
    <location>
        <begin position="952"/>
        <end position="969"/>
    </location>
</feature>
<comment type="catalytic activity">
    <reaction evidence="12">
        <text>[(1-&gt;4)-N-acetyl-beta-D-glucosaminyl](n) + UDP-N-acetyl-alpha-D-glucosamine = [(1-&gt;4)-N-acetyl-beta-D-glucosaminyl](n+1) + UDP + H(+)</text>
        <dbReference type="Rhea" id="RHEA:16637"/>
        <dbReference type="Rhea" id="RHEA-COMP:9593"/>
        <dbReference type="Rhea" id="RHEA-COMP:9595"/>
        <dbReference type="ChEBI" id="CHEBI:15378"/>
        <dbReference type="ChEBI" id="CHEBI:17029"/>
        <dbReference type="ChEBI" id="CHEBI:57705"/>
        <dbReference type="ChEBI" id="CHEBI:58223"/>
        <dbReference type="EC" id="2.4.1.16"/>
    </reaction>
</comment>
<dbReference type="SUPFAM" id="SSF53448">
    <property type="entry name" value="Nucleotide-diphospho-sugar transferases"/>
    <property type="match status" value="1"/>
</dbReference>
<dbReference type="Proteomes" id="UP000829291">
    <property type="component" value="Chromosome 5"/>
</dbReference>
<dbReference type="PANTHER" id="PTHR22914:SF14">
    <property type="entry name" value="CHITIN SYNTHASE"/>
    <property type="match status" value="1"/>
</dbReference>
<dbReference type="InParanoid" id="A0A6J0BRQ4"/>
<feature type="transmembrane region" description="Helical" evidence="15">
    <location>
        <begin position="200"/>
        <end position="219"/>
    </location>
</feature>
<dbReference type="GO" id="GO:0006031">
    <property type="term" value="P:chitin biosynthetic process"/>
    <property type="evidence" value="ECO:0007669"/>
    <property type="project" value="TreeGrafter"/>
</dbReference>
<evidence type="ECO:0000256" key="2">
    <source>
        <dbReference type="ARBA" id="ARBA00012543"/>
    </source>
</evidence>
<evidence type="ECO:0000256" key="6">
    <source>
        <dbReference type="ARBA" id="ARBA00022692"/>
    </source>
</evidence>
<keyword evidence="17" id="KW-1185">Reference proteome</keyword>
<keyword evidence="3" id="KW-1003">Cell membrane</keyword>
<evidence type="ECO:0000256" key="8">
    <source>
        <dbReference type="ARBA" id="ARBA00023054"/>
    </source>
</evidence>
<dbReference type="CDD" id="cd04190">
    <property type="entry name" value="Chitin_synth_C"/>
    <property type="match status" value="1"/>
</dbReference>
<name>A0A6J0BRQ4_NEOLC</name>
<feature type="domain" description="Chitin synthase chs-1/2 N-terminal putative transporter" evidence="16">
    <location>
        <begin position="71"/>
        <end position="341"/>
    </location>
</feature>
<feature type="transmembrane region" description="Helical" evidence="15">
    <location>
        <begin position="1038"/>
        <end position="1057"/>
    </location>
</feature>
<evidence type="ECO:0000313" key="18">
    <source>
        <dbReference type="RefSeq" id="XP_015517180.1"/>
    </source>
</evidence>
<evidence type="ECO:0000256" key="7">
    <source>
        <dbReference type="ARBA" id="ARBA00022989"/>
    </source>
</evidence>
<dbReference type="PANTHER" id="PTHR22914">
    <property type="entry name" value="CHITIN SYNTHASE"/>
    <property type="match status" value="1"/>
</dbReference>
<evidence type="ECO:0000256" key="10">
    <source>
        <dbReference type="ARBA" id="ARBA00023180"/>
    </source>
</evidence>
<keyword evidence="5" id="KW-0808">Transferase</keyword>
<organism evidence="18">
    <name type="scientific">Neodiprion lecontei</name>
    <name type="common">Redheaded pine sawfly</name>
    <dbReference type="NCBI Taxonomy" id="441921"/>
    <lineage>
        <taxon>Eukaryota</taxon>
        <taxon>Metazoa</taxon>
        <taxon>Ecdysozoa</taxon>
        <taxon>Arthropoda</taxon>
        <taxon>Hexapoda</taxon>
        <taxon>Insecta</taxon>
        <taxon>Pterygota</taxon>
        <taxon>Neoptera</taxon>
        <taxon>Endopterygota</taxon>
        <taxon>Hymenoptera</taxon>
        <taxon>Tenthredinoidea</taxon>
        <taxon>Diprionidae</taxon>
        <taxon>Diprioninae</taxon>
        <taxon>Neodiprion</taxon>
    </lineage>
</organism>
<feature type="transmembrane region" description="Helical" evidence="15">
    <location>
        <begin position="1334"/>
        <end position="1355"/>
    </location>
</feature>
<dbReference type="GO" id="GO:0005886">
    <property type="term" value="C:plasma membrane"/>
    <property type="evidence" value="ECO:0007669"/>
    <property type="project" value="UniProtKB-SubCell"/>
</dbReference>
<evidence type="ECO:0000256" key="3">
    <source>
        <dbReference type="ARBA" id="ARBA00022475"/>
    </source>
</evidence>
<keyword evidence="6 15" id="KW-0812">Transmembrane</keyword>
<dbReference type="KEGG" id="nlo:107222360"/>
<evidence type="ECO:0000256" key="11">
    <source>
        <dbReference type="ARBA" id="ARBA00046329"/>
    </source>
</evidence>
<keyword evidence="4" id="KW-0328">Glycosyltransferase</keyword>
<accession>A0A6J0BRQ4</accession>
<evidence type="ECO:0000256" key="14">
    <source>
        <dbReference type="SAM" id="MobiDB-lite"/>
    </source>
</evidence>
<comment type="subcellular location">
    <subcellularLocation>
        <location evidence="1">Cell membrane</location>
        <topology evidence="1">Multi-pass membrane protein</topology>
    </subcellularLocation>
</comment>
<evidence type="ECO:0000256" key="15">
    <source>
        <dbReference type="SAM" id="Phobius"/>
    </source>
</evidence>
<feature type="transmembrane region" description="Helical" evidence="15">
    <location>
        <begin position="305"/>
        <end position="326"/>
    </location>
</feature>
<feature type="transmembrane region" description="Helical" evidence="15">
    <location>
        <begin position="173"/>
        <end position="194"/>
    </location>
</feature>
<feature type="transmembrane region" description="Helical" evidence="15">
    <location>
        <begin position="384"/>
        <end position="402"/>
    </location>
</feature>
<keyword evidence="9 15" id="KW-0472">Membrane</keyword>
<feature type="transmembrane region" description="Helical" evidence="15">
    <location>
        <begin position="1277"/>
        <end position="1296"/>
    </location>
</feature>
<feature type="transmembrane region" description="Helical" evidence="15">
    <location>
        <begin position="920"/>
        <end position="946"/>
    </location>
</feature>
<dbReference type="OrthoDB" id="370884at2759"/>
<feature type="transmembrane region" description="Helical" evidence="15">
    <location>
        <begin position="1005"/>
        <end position="1026"/>
    </location>
</feature>
<feature type="region of interest" description="Disordered" evidence="14">
    <location>
        <begin position="1159"/>
        <end position="1211"/>
    </location>
</feature>